<sequence>MEKKKPMPKRTAITSVAGNMTRNKYYASSRPPFVILSEELRSESKNLVPYITSAKKPVPKRTTYSFLEQQDTQ</sequence>
<evidence type="ECO:0000313" key="2">
    <source>
        <dbReference type="Proteomes" id="UP000269544"/>
    </source>
</evidence>
<dbReference type="Proteomes" id="UP000269544">
    <property type="component" value="Chromosome"/>
</dbReference>
<protein>
    <submittedName>
        <fullName evidence="1">Uncharacterized protein</fullName>
    </submittedName>
</protein>
<name>A0A448V330_9FIRM</name>
<organism evidence="1 2">
    <name type="scientific">Aedoeadaptatus ivorii</name>
    <dbReference type="NCBI Taxonomy" id="54006"/>
    <lineage>
        <taxon>Bacteria</taxon>
        <taxon>Bacillati</taxon>
        <taxon>Bacillota</taxon>
        <taxon>Tissierellia</taxon>
        <taxon>Tissierellales</taxon>
        <taxon>Peptoniphilaceae</taxon>
        <taxon>Aedoeadaptatus</taxon>
    </lineage>
</organism>
<keyword evidence="2" id="KW-1185">Reference proteome</keyword>
<gene>
    <name evidence="1" type="ORF">NCTC13079_01403</name>
</gene>
<evidence type="ECO:0000313" key="1">
    <source>
        <dbReference type="EMBL" id="VEJ36199.1"/>
    </source>
</evidence>
<dbReference type="KEGG" id="piv:NCTC13079_01403"/>
<dbReference type="EMBL" id="LR134523">
    <property type="protein sequence ID" value="VEJ36199.1"/>
    <property type="molecule type" value="Genomic_DNA"/>
</dbReference>
<reference evidence="1 2" key="1">
    <citation type="submission" date="2018-12" db="EMBL/GenBank/DDBJ databases">
        <authorList>
            <consortium name="Pathogen Informatics"/>
        </authorList>
    </citation>
    <scope>NUCLEOTIDE SEQUENCE [LARGE SCALE GENOMIC DNA]</scope>
    <source>
        <strain evidence="1 2">NCTC13079</strain>
    </source>
</reference>
<proteinExistence type="predicted"/>
<accession>A0A448V330</accession>
<dbReference type="AlphaFoldDB" id="A0A448V330"/>